<evidence type="ECO:0000256" key="1">
    <source>
        <dbReference type="SAM" id="MobiDB-lite"/>
    </source>
</evidence>
<dbReference type="AlphaFoldDB" id="A0A453DPP6"/>
<reference evidence="2" key="3">
    <citation type="journal article" date="2017" name="Nature">
        <title>Genome sequence of the progenitor of the wheat D genome Aegilops tauschii.</title>
        <authorList>
            <person name="Luo M.C."/>
            <person name="Gu Y.Q."/>
            <person name="Puiu D."/>
            <person name="Wang H."/>
            <person name="Twardziok S.O."/>
            <person name="Deal K.R."/>
            <person name="Huo N."/>
            <person name="Zhu T."/>
            <person name="Wang L."/>
            <person name="Wang Y."/>
            <person name="McGuire P.E."/>
            <person name="Liu S."/>
            <person name="Long H."/>
            <person name="Ramasamy R.K."/>
            <person name="Rodriguez J.C."/>
            <person name="Van S.L."/>
            <person name="Yuan L."/>
            <person name="Wang Z."/>
            <person name="Xia Z."/>
            <person name="Xiao L."/>
            <person name="Anderson O.D."/>
            <person name="Ouyang S."/>
            <person name="Liang Y."/>
            <person name="Zimin A.V."/>
            <person name="Pertea G."/>
            <person name="Qi P."/>
            <person name="Bennetzen J.L."/>
            <person name="Dai X."/>
            <person name="Dawson M.W."/>
            <person name="Muller H.G."/>
            <person name="Kugler K."/>
            <person name="Rivarola-Duarte L."/>
            <person name="Spannagl M."/>
            <person name="Mayer K.F.X."/>
            <person name="Lu F.H."/>
            <person name="Bevan M.W."/>
            <person name="Leroy P."/>
            <person name="Li P."/>
            <person name="You F.M."/>
            <person name="Sun Q."/>
            <person name="Liu Z."/>
            <person name="Lyons E."/>
            <person name="Wicker T."/>
            <person name="Salzberg S.L."/>
            <person name="Devos K.M."/>
            <person name="Dvorak J."/>
        </authorList>
    </citation>
    <scope>NUCLEOTIDE SEQUENCE [LARGE SCALE GENOMIC DNA]</scope>
    <source>
        <strain evidence="2">cv. AL8/78</strain>
    </source>
</reference>
<reference evidence="2" key="4">
    <citation type="submission" date="2019-03" db="UniProtKB">
        <authorList>
            <consortium name="EnsemblPlants"/>
        </authorList>
    </citation>
    <scope>IDENTIFICATION</scope>
</reference>
<dbReference type="Gramene" id="AET3Gv20027500.1">
    <property type="protein sequence ID" value="AET3Gv20027500.1"/>
    <property type="gene ID" value="AET3Gv20027500"/>
</dbReference>
<feature type="region of interest" description="Disordered" evidence="1">
    <location>
        <begin position="19"/>
        <end position="46"/>
    </location>
</feature>
<dbReference type="Proteomes" id="UP000015105">
    <property type="component" value="Chromosome 3D"/>
</dbReference>
<accession>A0A453DPP6</accession>
<reference evidence="3" key="1">
    <citation type="journal article" date="2014" name="Science">
        <title>Ancient hybridizations among the ancestral genomes of bread wheat.</title>
        <authorList>
            <consortium name="International Wheat Genome Sequencing Consortium,"/>
            <person name="Marcussen T."/>
            <person name="Sandve S.R."/>
            <person name="Heier L."/>
            <person name="Spannagl M."/>
            <person name="Pfeifer M."/>
            <person name="Jakobsen K.S."/>
            <person name="Wulff B.B."/>
            <person name="Steuernagel B."/>
            <person name="Mayer K.F."/>
            <person name="Olsen O.A."/>
        </authorList>
    </citation>
    <scope>NUCLEOTIDE SEQUENCE [LARGE SCALE GENOMIC DNA]</scope>
    <source>
        <strain evidence="3">cv. AL8/78</strain>
    </source>
</reference>
<evidence type="ECO:0000313" key="2">
    <source>
        <dbReference type="EnsemblPlants" id="AET3Gv20027500.1"/>
    </source>
</evidence>
<proteinExistence type="predicted"/>
<dbReference type="EnsemblPlants" id="AET3Gv20027500.1">
    <property type="protein sequence ID" value="AET3Gv20027500.1"/>
    <property type="gene ID" value="AET3Gv20027500"/>
</dbReference>
<name>A0A453DPP6_AEGTS</name>
<reference evidence="2" key="5">
    <citation type="journal article" date="2021" name="G3 (Bethesda)">
        <title>Aegilops tauschii genome assembly Aet v5.0 features greater sequence contiguity and improved annotation.</title>
        <authorList>
            <person name="Wang L."/>
            <person name="Zhu T."/>
            <person name="Rodriguez J.C."/>
            <person name="Deal K.R."/>
            <person name="Dubcovsky J."/>
            <person name="McGuire P.E."/>
            <person name="Lux T."/>
            <person name="Spannagl M."/>
            <person name="Mayer K.F.X."/>
            <person name="Baldrich P."/>
            <person name="Meyers B.C."/>
            <person name="Huo N."/>
            <person name="Gu Y.Q."/>
            <person name="Zhou H."/>
            <person name="Devos K.M."/>
            <person name="Bennetzen J.L."/>
            <person name="Unver T."/>
            <person name="Budak H."/>
            <person name="Gulick P.J."/>
            <person name="Galiba G."/>
            <person name="Kalapos B."/>
            <person name="Nelson D.R."/>
            <person name="Li P."/>
            <person name="You F.M."/>
            <person name="Luo M.C."/>
            <person name="Dvorak J."/>
        </authorList>
    </citation>
    <scope>NUCLEOTIDE SEQUENCE [LARGE SCALE GENOMIC DNA]</scope>
    <source>
        <strain evidence="2">cv. AL8/78</strain>
    </source>
</reference>
<sequence length="86" mass="9557">YIHALPLLGAKFITARNPKKEKRKKLTAPATPVDASGQIPQSAPSQVQHSSSLHHCSFYSLFFFLLTVDLIVPHRMASALLRFSAR</sequence>
<protein>
    <submittedName>
        <fullName evidence="2">Uncharacterized protein</fullName>
    </submittedName>
</protein>
<evidence type="ECO:0000313" key="3">
    <source>
        <dbReference type="Proteomes" id="UP000015105"/>
    </source>
</evidence>
<reference evidence="3" key="2">
    <citation type="journal article" date="2017" name="Nat. Plants">
        <title>The Aegilops tauschii genome reveals multiple impacts of transposons.</title>
        <authorList>
            <person name="Zhao G."/>
            <person name="Zou C."/>
            <person name="Li K."/>
            <person name="Wang K."/>
            <person name="Li T."/>
            <person name="Gao L."/>
            <person name="Zhang X."/>
            <person name="Wang H."/>
            <person name="Yang Z."/>
            <person name="Liu X."/>
            <person name="Jiang W."/>
            <person name="Mao L."/>
            <person name="Kong X."/>
            <person name="Jiao Y."/>
            <person name="Jia J."/>
        </authorList>
    </citation>
    <scope>NUCLEOTIDE SEQUENCE [LARGE SCALE GENOMIC DNA]</scope>
    <source>
        <strain evidence="3">cv. AL8/78</strain>
    </source>
</reference>
<keyword evidence="3" id="KW-1185">Reference proteome</keyword>
<organism evidence="2 3">
    <name type="scientific">Aegilops tauschii subsp. strangulata</name>
    <name type="common">Goatgrass</name>
    <dbReference type="NCBI Taxonomy" id="200361"/>
    <lineage>
        <taxon>Eukaryota</taxon>
        <taxon>Viridiplantae</taxon>
        <taxon>Streptophyta</taxon>
        <taxon>Embryophyta</taxon>
        <taxon>Tracheophyta</taxon>
        <taxon>Spermatophyta</taxon>
        <taxon>Magnoliopsida</taxon>
        <taxon>Liliopsida</taxon>
        <taxon>Poales</taxon>
        <taxon>Poaceae</taxon>
        <taxon>BOP clade</taxon>
        <taxon>Pooideae</taxon>
        <taxon>Triticodae</taxon>
        <taxon>Triticeae</taxon>
        <taxon>Triticinae</taxon>
        <taxon>Aegilops</taxon>
    </lineage>
</organism>